<sequence>MPYIDLGELQLFYEEIGYGEPVLFLHSGYSRGILAFSGQLQPFYAAGYRCFYPDFRGHGRTMCESLEWDSAVIAEDMIRFLDRCGIERIHLIGYSTGGGVAYYMAARHPERIKTVTAIGNGGIVDDAGAEDFEPEALEERGQTDFIEKVKCLHAQAHRGNWQEYCRQEVKDWRLHPSLTDEEWGRITMPMLLIAGENDGFATKRNLEAIRTHCPQAEIMIVEGCGHRPHMPMEKAIEVNNRIFDFLGRAKCE</sequence>
<dbReference type="Gene3D" id="3.40.50.1820">
    <property type="entry name" value="alpha/beta hydrolase"/>
    <property type="match status" value="1"/>
</dbReference>
<dbReference type="InterPro" id="IPR050266">
    <property type="entry name" value="AB_hydrolase_sf"/>
</dbReference>
<accession>A0A3E3I500</accession>
<feature type="domain" description="AB hydrolase-1" evidence="1">
    <location>
        <begin position="21"/>
        <end position="124"/>
    </location>
</feature>
<dbReference type="SUPFAM" id="SSF53474">
    <property type="entry name" value="alpha/beta-Hydrolases"/>
    <property type="match status" value="1"/>
</dbReference>
<dbReference type="EMBL" id="QVLV01000007">
    <property type="protein sequence ID" value="RGE60348.1"/>
    <property type="molecule type" value="Genomic_DNA"/>
</dbReference>
<gene>
    <name evidence="2" type="ORF">DXC51_12215</name>
</gene>
<dbReference type="InterPro" id="IPR029058">
    <property type="entry name" value="AB_hydrolase_fold"/>
</dbReference>
<organism evidence="2 3">
    <name type="scientific">Eisenbergiella massiliensis</name>
    <dbReference type="NCBI Taxonomy" id="1720294"/>
    <lineage>
        <taxon>Bacteria</taxon>
        <taxon>Bacillati</taxon>
        <taxon>Bacillota</taxon>
        <taxon>Clostridia</taxon>
        <taxon>Lachnospirales</taxon>
        <taxon>Lachnospiraceae</taxon>
        <taxon>Eisenbergiella</taxon>
    </lineage>
</organism>
<keyword evidence="3" id="KW-1185">Reference proteome</keyword>
<evidence type="ECO:0000313" key="2">
    <source>
        <dbReference type="EMBL" id="RGE60348.1"/>
    </source>
</evidence>
<dbReference type="Proteomes" id="UP000260812">
    <property type="component" value="Unassembled WGS sequence"/>
</dbReference>
<dbReference type="InterPro" id="IPR000073">
    <property type="entry name" value="AB_hydrolase_1"/>
</dbReference>
<keyword evidence="2" id="KW-0378">Hydrolase</keyword>
<evidence type="ECO:0000313" key="3">
    <source>
        <dbReference type="Proteomes" id="UP000260812"/>
    </source>
</evidence>
<comment type="caution">
    <text evidence="2">The sequence shown here is derived from an EMBL/GenBank/DDBJ whole genome shotgun (WGS) entry which is preliminary data.</text>
</comment>
<proteinExistence type="predicted"/>
<dbReference type="AlphaFoldDB" id="A0A3E3I500"/>
<dbReference type="GO" id="GO:0016787">
    <property type="term" value="F:hydrolase activity"/>
    <property type="evidence" value="ECO:0007669"/>
    <property type="project" value="UniProtKB-KW"/>
</dbReference>
<name>A0A3E3I500_9FIRM</name>
<protein>
    <submittedName>
        <fullName evidence="2">Alpha/beta hydrolase</fullName>
    </submittedName>
</protein>
<dbReference type="PRINTS" id="PR00111">
    <property type="entry name" value="ABHYDROLASE"/>
</dbReference>
<dbReference type="Pfam" id="PF00561">
    <property type="entry name" value="Abhydrolase_1"/>
    <property type="match status" value="1"/>
</dbReference>
<dbReference type="PANTHER" id="PTHR43798">
    <property type="entry name" value="MONOACYLGLYCEROL LIPASE"/>
    <property type="match status" value="1"/>
</dbReference>
<evidence type="ECO:0000259" key="1">
    <source>
        <dbReference type="Pfam" id="PF00561"/>
    </source>
</evidence>
<reference evidence="2" key="1">
    <citation type="submission" date="2018-08" db="EMBL/GenBank/DDBJ databases">
        <title>A genome reference for cultivated species of the human gut microbiota.</title>
        <authorList>
            <person name="Zou Y."/>
            <person name="Xue W."/>
            <person name="Luo G."/>
        </authorList>
    </citation>
    <scope>NUCLEOTIDE SEQUENCE [LARGE SCALE GENOMIC DNA]</scope>
    <source>
        <strain evidence="2">TF05-5AC</strain>
    </source>
</reference>
<dbReference type="RefSeq" id="WP_117544677.1">
    <property type="nucleotide sequence ID" value="NZ_JBKUNB010000012.1"/>
</dbReference>
<dbReference type="GeneID" id="97987619"/>